<dbReference type="HOGENOM" id="CLU_022060_0_1_9"/>
<keyword evidence="4 7" id="KW-0671">Queuosine biosynthesis</keyword>
<feature type="binding site" evidence="7">
    <location>
        <position position="302"/>
    </location>
    <ligand>
        <name>Zn(2+)</name>
        <dbReference type="ChEBI" id="CHEBI:29105"/>
    </ligand>
</feature>
<dbReference type="GO" id="GO:0008479">
    <property type="term" value="F:tRNA-guanosine(34) queuine transglycosylase activity"/>
    <property type="evidence" value="ECO:0007669"/>
    <property type="project" value="UniProtKB-UniRule"/>
</dbReference>
<dbReference type="RefSeq" id="WP_013276162.1">
    <property type="nucleotide sequence ID" value="NC_014377.1"/>
</dbReference>
<sequence>MKFKVLKWAEDCKARTGLLETPHGIIETPVFMPVGTQATVKTLTPDELEQIGAKIILSNTYHLYLRPGHRIIEEAGGLHRFMNWEGSILTDSGGYQVFSLGELREIREEGVTFRSHIDGSLHFISPETSIEIQNSLGADIIMAFDECIPYPATYEYVKNSVERTTRWAERCKKHHKNEKQTLFGIVQGGLYKDLREKSARDLVSMDFKGYAVGGLSVGEPKEHMYEVLDYTVPLLPEDKPRYLMGVGSPDAIFEGIIRGIDMFDCVLPTRIARHGTVFTARGRLVVKNAAYARDFSPLDPECDCYVCKNYTRAYIRHLINANEVLGIRLTTIHNLYFLLSLMEKIRRAIEGGYLLEFKQEFFKKFGYDQGS</sequence>
<evidence type="ECO:0000256" key="7">
    <source>
        <dbReference type="HAMAP-Rule" id="MF_00168"/>
    </source>
</evidence>
<feature type="active site" description="Proton acceptor" evidence="7">
    <location>
        <position position="91"/>
    </location>
</feature>
<dbReference type="OrthoDB" id="9805417at2"/>
<feature type="binding site" evidence="7">
    <location>
        <position position="214"/>
    </location>
    <ligand>
        <name>substrate</name>
    </ligand>
</feature>
<evidence type="ECO:0000256" key="5">
    <source>
        <dbReference type="ARBA" id="ARBA00022833"/>
    </source>
</evidence>
<dbReference type="EC" id="2.4.2.29" evidence="7"/>
<feature type="binding site" evidence="7">
    <location>
        <begin position="91"/>
        <end position="95"/>
    </location>
    <ligand>
        <name>substrate</name>
    </ligand>
</feature>
<protein>
    <recommendedName>
        <fullName evidence="7">Queuine tRNA-ribosyltransferase</fullName>
        <ecNumber evidence="7">2.4.2.29</ecNumber>
    </recommendedName>
    <alternativeName>
        <fullName evidence="7">Guanine insertion enzyme</fullName>
    </alternativeName>
    <alternativeName>
        <fullName evidence="7">tRNA-guanine transglycosylase</fullName>
    </alternativeName>
</protein>
<comment type="pathway">
    <text evidence="7">tRNA modification; tRNA-queuosine biosynthesis.</text>
</comment>
<feature type="region of interest" description="RNA binding" evidence="7">
    <location>
        <begin position="245"/>
        <end position="251"/>
    </location>
</feature>
<comment type="similarity">
    <text evidence="7">Belongs to the queuine tRNA-ribosyltransferase family.</text>
</comment>
<dbReference type="GO" id="GO:0046872">
    <property type="term" value="F:metal ion binding"/>
    <property type="evidence" value="ECO:0007669"/>
    <property type="project" value="UniProtKB-KW"/>
</dbReference>
<keyword evidence="2 7" id="KW-0808">Transferase</keyword>
<evidence type="ECO:0000259" key="8">
    <source>
        <dbReference type="Pfam" id="PF01702"/>
    </source>
</evidence>
<evidence type="ECO:0000256" key="6">
    <source>
        <dbReference type="ARBA" id="ARBA00050112"/>
    </source>
</evidence>
<dbReference type="InterPro" id="IPR050076">
    <property type="entry name" value="ArchSynthase1/Queuine_TRR"/>
</dbReference>
<comment type="cofactor">
    <cofactor evidence="7">
        <name>Zn(2+)</name>
        <dbReference type="ChEBI" id="CHEBI:29105"/>
    </cofactor>
    <text evidence="7">Binds 1 zinc ion per subunit.</text>
</comment>
<dbReference type="AlphaFoldDB" id="D9RXQ6"/>
<comment type="catalytic activity">
    <reaction evidence="6 7">
        <text>7-aminomethyl-7-carbaguanine + guanosine(34) in tRNA = 7-aminomethyl-7-carbaguanosine(34) in tRNA + guanine</text>
        <dbReference type="Rhea" id="RHEA:24104"/>
        <dbReference type="Rhea" id="RHEA-COMP:10341"/>
        <dbReference type="Rhea" id="RHEA-COMP:10342"/>
        <dbReference type="ChEBI" id="CHEBI:16235"/>
        <dbReference type="ChEBI" id="CHEBI:58703"/>
        <dbReference type="ChEBI" id="CHEBI:74269"/>
        <dbReference type="ChEBI" id="CHEBI:82833"/>
        <dbReference type="EC" id="2.4.2.29"/>
    </reaction>
</comment>
<dbReference type="PANTHER" id="PTHR46499">
    <property type="entry name" value="QUEUINE TRNA-RIBOSYLTRANSFERASE"/>
    <property type="match status" value="1"/>
</dbReference>
<dbReference type="GO" id="GO:0005829">
    <property type="term" value="C:cytosol"/>
    <property type="evidence" value="ECO:0007669"/>
    <property type="project" value="TreeGrafter"/>
</dbReference>
<organism evidence="9 10">
    <name type="scientific">Thermosediminibacter oceani (strain ATCC BAA-1034 / DSM 16646 / JW/IW-1228P)</name>
    <dbReference type="NCBI Taxonomy" id="555079"/>
    <lineage>
        <taxon>Bacteria</taxon>
        <taxon>Bacillati</taxon>
        <taxon>Bacillota</taxon>
        <taxon>Clostridia</taxon>
        <taxon>Thermosediminibacterales</taxon>
        <taxon>Thermosediminibacteraceae</taxon>
        <taxon>Thermosediminibacter</taxon>
    </lineage>
</organism>
<dbReference type="KEGG" id="toc:Toce_1375"/>
<feature type="binding site" evidence="7">
    <location>
        <position position="304"/>
    </location>
    <ligand>
        <name>Zn(2+)</name>
        <dbReference type="ChEBI" id="CHEBI:29105"/>
    </ligand>
</feature>
<proteinExistence type="inferred from homology"/>
<feature type="domain" description="tRNA-guanine(15) transglycosylase-like" evidence="8">
    <location>
        <begin position="12"/>
        <end position="365"/>
    </location>
</feature>
<keyword evidence="1 7" id="KW-0328">Glycosyltransferase</keyword>
<evidence type="ECO:0000256" key="4">
    <source>
        <dbReference type="ARBA" id="ARBA00022785"/>
    </source>
</evidence>
<feature type="binding site" evidence="7">
    <location>
        <position position="187"/>
    </location>
    <ligand>
        <name>substrate</name>
    </ligand>
</feature>
<feature type="region of interest" description="RNA binding; important for wobble base 34 recognition" evidence="7">
    <location>
        <begin position="269"/>
        <end position="273"/>
    </location>
</feature>
<name>D9RXQ6_THEOJ</name>
<dbReference type="InterPro" id="IPR004803">
    <property type="entry name" value="TGT"/>
</dbReference>
<comment type="function">
    <text evidence="7">Catalyzes the base-exchange of a guanine (G) residue with the queuine precursor 7-aminomethyl-7-deazaguanine (PreQ1) at position 34 (anticodon wobble position) in tRNAs with GU(N) anticodons (tRNA-Asp, -Asn, -His and -Tyr). Catalysis occurs through a double-displacement mechanism. The nucleophile active site attacks the C1' of nucleotide 34 to detach the guanine base from the RNA, forming a covalent enzyme-RNA intermediate. The proton acceptor active site deprotonates the incoming PreQ1, allowing a nucleophilic attack on the C1' of the ribose to form the product. After dissociation, two additional enzymatic reactions on the tRNA convert PreQ1 to queuine (Q), resulting in the hypermodified nucleoside queuosine (7-(((4,5-cis-dihydroxy-2-cyclopenten-1-yl)amino)methyl)-7-deazaguanosine).</text>
</comment>
<dbReference type="EMBL" id="CP002131">
    <property type="protein sequence ID" value="ADL08130.1"/>
    <property type="molecule type" value="Genomic_DNA"/>
</dbReference>
<dbReference type="InterPro" id="IPR002616">
    <property type="entry name" value="tRNA_ribo_trans-like"/>
</dbReference>
<evidence type="ECO:0000256" key="1">
    <source>
        <dbReference type="ARBA" id="ARBA00022676"/>
    </source>
</evidence>
<feature type="binding site" evidence="7">
    <location>
        <position position="307"/>
    </location>
    <ligand>
        <name>Zn(2+)</name>
        <dbReference type="ChEBI" id="CHEBI:29105"/>
    </ligand>
</feature>
<gene>
    <name evidence="7" type="primary">tgt</name>
    <name evidence="9" type="ordered locus">Toce_1375</name>
</gene>
<dbReference type="InterPro" id="IPR036511">
    <property type="entry name" value="TGT-like_sf"/>
</dbReference>
<dbReference type="eggNOG" id="COG0343">
    <property type="taxonomic scope" value="Bacteria"/>
</dbReference>
<dbReference type="NCBIfam" id="TIGR00430">
    <property type="entry name" value="Q_tRNA_tgt"/>
    <property type="match status" value="1"/>
</dbReference>
<dbReference type="Proteomes" id="UP000000272">
    <property type="component" value="Chromosome"/>
</dbReference>
<dbReference type="Pfam" id="PF01702">
    <property type="entry name" value="TGT"/>
    <property type="match status" value="1"/>
</dbReference>
<dbReference type="SUPFAM" id="SSF51713">
    <property type="entry name" value="tRNA-guanine transglycosylase"/>
    <property type="match status" value="1"/>
</dbReference>
<keyword evidence="10" id="KW-1185">Reference proteome</keyword>
<accession>D9RXQ6</accession>
<feature type="active site" description="Nucleophile" evidence="7">
    <location>
        <position position="264"/>
    </location>
</feature>
<keyword evidence="5 7" id="KW-0862">Zinc</keyword>
<evidence type="ECO:0000256" key="2">
    <source>
        <dbReference type="ARBA" id="ARBA00022679"/>
    </source>
</evidence>
<keyword evidence="3 7" id="KW-0819">tRNA processing</keyword>
<dbReference type="NCBIfam" id="TIGR00449">
    <property type="entry name" value="tgt_general"/>
    <property type="match status" value="1"/>
</dbReference>
<keyword evidence="7" id="KW-0479">Metal-binding</keyword>
<dbReference type="Gene3D" id="3.20.20.105">
    <property type="entry name" value="Queuine tRNA-ribosyltransferase-like"/>
    <property type="match status" value="1"/>
</dbReference>
<evidence type="ECO:0000313" key="10">
    <source>
        <dbReference type="Proteomes" id="UP000000272"/>
    </source>
</evidence>
<reference evidence="9 10" key="1">
    <citation type="journal article" date="2010" name="Stand. Genomic Sci.">
        <title>Complete genome sequence of Thermosediminibacter oceani type strain (JW/IW-1228P).</title>
        <authorList>
            <person name="Pitluck S."/>
            <person name="Yasawong M."/>
            <person name="Munk C."/>
            <person name="Nolan M."/>
            <person name="Lapidus A."/>
            <person name="Lucas S."/>
            <person name="Glavina Del Rio T."/>
            <person name="Tice H."/>
            <person name="Cheng J.F."/>
            <person name="Bruce D."/>
            <person name="Detter C."/>
            <person name="Tapia R."/>
            <person name="Han C."/>
            <person name="Goodwin L."/>
            <person name="Liolios K."/>
            <person name="Ivanova N."/>
            <person name="Mavromatis K."/>
            <person name="Mikhailova N."/>
            <person name="Pati A."/>
            <person name="Chen A."/>
            <person name="Palaniappan K."/>
            <person name="Land M."/>
            <person name="Hauser L."/>
            <person name="Chang Y.J."/>
            <person name="Jeffries C.D."/>
            <person name="Rohde M."/>
            <person name="Spring S."/>
            <person name="Sikorski J."/>
            <person name="Goker M."/>
            <person name="Woyke T."/>
            <person name="Bristow J."/>
            <person name="Eisen J.A."/>
            <person name="Markowitz V."/>
            <person name="Hugenholtz P."/>
            <person name="Kyrpides N.C."/>
            <person name="Klenk H.P."/>
        </authorList>
    </citation>
    <scope>NUCLEOTIDE SEQUENCE [LARGE SCALE GENOMIC DNA]</scope>
    <source>
        <strain evidence="10">ATCC BAA-1034 / DSM 16646 / JW/IW-1228P</strain>
    </source>
</reference>
<dbReference type="STRING" id="555079.Toce_1375"/>
<comment type="subunit">
    <text evidence="7">Homodimer. Within each dimer, one monomer is responsible for RNA recognition and catalysis, while the other monomer binds to the replacement base PreQ1.</text>
</comment>
<dbReference type="FunFam" id="3.20.20.105:FF:000001">
    <property type="entry name" value="Queuine tRNA-ribosyltransferase"/>
    <property type="match status" value="1"/>
</dbReference>
<feature type="binding site" evidence="7">
    <location>
        <position position="333"/>
    </location>
    <ligand>
        <name>Zn(2+)</name>
        <dbReference type="ChEBI" id="CHEBI:29105"/>
    </ligand>
</feature>
<dbReference type="HAMAP" id="MF_00168">
    <property type="entry name" value="Q_tRNA_Tgt"/>
    <property type="match status" value="1"/>
</dbReference>
<dbReference type="GO" id="GO:0008616">
    <property type="term" value="P:tRNA queuosine(34) biosynthetic process"/>
    <property type="evidence" value="ECO:0007669"/>
    <property type="project" value="UniProtKB-UniRule"/>
</dbReference>
<evidence type="ECO:0000256" key="3">
    <source>
        <dbReference type="ARBA" id="ARBA00022694"/>
    </source>
</evidence>
<evidence type="ECO:0000313" key="9">
    <source>
        <dbReference type="EMBL" id="ADL08130.1"/>
    </source>
</evidence>
<feature type="binding site" evidence="7">
    <location>
        <position position="145"/>
    </location>
    <ligand>
        <name>substrate</name>
    </ligand>
</feature>
<dbReference type="UniPathway" id="UPA00392"/>
<dbReference type="PANTHER" id="PTHR46499:SF1">
    <property type="entry name" value="QUEUINE TRNA-RIBOSYLTRANSFERASE"/>
    <property type="match status" value="1"/>
</dbReference>